<sequence>MPHSTSFSAVAFARVRGGVVSSILSLLAGTILILWDLILSLINVITPNLPEKHVIGKGKPGENGLWPTYIPPGAQDSRCSCPALNAMANHGIIPRSGRNITFRELNAALHNTYNFAPTFCFFVPHTIAGILDRDYWTDRLDLSDIDVHNGIEHDASLTREDSYHTHDQSKVSVKLVEDLLKSGTGPNGNLTVEDLSRYSALRRRVAKQTNPQFSLSFSHKMFGSSKYAV</sequence>
<dbReference type="PANTHER" id="PTHR33577">
    <property type="entry name" value="STERIGMATOCYSTIN BIOSYNTHESIS PEROXIDASE STCC-RELATED"/>
    <property type="match status" value="1"/>
</dbReference>
<dbReference type="SUPFAM" id="SSF47571">
    <property type="entry name" value="Cloroperoxidase"/>
    <property type="match status" value="1"/>
</dbReference>
<gene>
    <name evidence="10" type="ORF">EUX98_g6980</name>
</gene>
<evidence type="ECO:0000259" key="9">
    <source>
        <dbReference type="PROSITE" id="PS51405"/>
    </source>
</evidence>
<dbReference type="Pfam" id="PF01328">
    <property type="entry name" value="Peroxidase_2"/>
    <property type="match status" value="1"/>
</dbReference>
<reference evidence="10 11" key="1">
    <citation type="submission" date="2019-02" db="EMBL/GenBank/DDBJ databases">
        <title>Genome sequencing of the rare red list fungi Antrodiella citrinella (Flaviporus citrinellus).</title>
        <authorList>
            <person name="Buettner E."/>
            <person name="Kellner H."/>
        </authorList>
    </citation>
    <scope>NUCLEOTIDE SEQUENCE [LARGE SCALE GENOMIC DNA]</scope>
    <source>
        <strain evidence="10 11">DSM 108506</strain>
    </source>
</reference>
<dbReference type="GO" id="GO:0046872">
    <property type="term" value="F:metal ion binding"/>
    <property type="evidence" value="ECO:0007669"/>
    <property type="project" value="UniProtKB-KW"/>
</dbReference>
<accession>A0A4S4MQ74</accession>
<dbReference type="AlphaFoldDB" id="A0A4S4MQ74"/>
<feature type="domain" description="Heme haloperoxidase family profile" evidence="9">
    <location>
        <begin position="65"/>
        <end position="229"/>
    </location>
</feature>
<dbReference type="Gene3D" id="1.10.489.10">
    <property type="entry name" value="Chloroperoxidase-like"/>
    <property type="match status" value="1"/>
</dbReference>
<dbReference type="PANTHER" id="PTHR33577:SF18">
    <property type="entry name" value="HEME HALOPEROXIDASE FAMILY PROFILE DOMAIN-CONTAINING PROTEIN"/>
    <property type="match status" value="1"/>
</dbReference>
<keyword evidence="8" id="KW-1133">Transmembrane helix</keyword>
<keyword evidence="2 10" id="KW-0575">Peroxidase</keyword>
<evidence type="ECO:0000256" key="2">
    <source>
        <dbReference type="ARBA" id="ARBA00022559"/>
    </source>
</evidence>
<evidence type="ECO:0000256" key="5">
    <source>
        <dbReference type="ARBA" id="ARBA00023002"/>
    </source>
</evidence>
<organism evidence="10 11">
    <name type="scientific">Antrodiella citrinella</name>
    <dbReference type="NCBI Taxonomy" id="2447956"/>
    <lineage>
        <taxon>Eukaryota</taxon>
        <taxon>Fungi</taxon>
        <taxon>Dikarya</taxon>
        <taxon>Basidiomycota</taxon>
        <taxon>Agaricomycotina</taxon>
        <taxon>Agaricomycetes</taxon>
        <taxon>Polyporales</taxon>
        <taxon>Steccherinaceae</taxon>
        <taxon>Antrodiella</taxon>
    </lineage>
</organism>
<comment type="caution">
    <text evidence="10">The sequence shown here is derived from an EMBL/GenBank/DDBJ whole genome shotgun (WGS) entry which is preliminary data.</text>
</comment>
<proteinExistence type="inferred from homology"/>
<dbReference type="PROSITE" id="PS51405">
    <property type="entry name" value="HEME_HALOPEROXIDASE"/>
    <property type="match status" value="1"/>
</dbReference>
<dbReference type="EMBL" id="SGPM01000270">
    <property type="protein sequence ID" value="THH27221.1"/>
    <property type="molecule type" value="Genomic_DNA"/>
</dbReference>
<keyword evidence="6" id="KW-0408">Iron</keyword>
<keyword evidence="3" id="KW-0349">Heme</keyword>
<protein>
    <submittedName>
        <fullName evidence="10">Heme-thiolate peroxidase</fullName>
        <ecNumber evidence="10">1.11.2.1</ecNumber>
    </submittedName>
</protein>
<evidence type="ECO:0000256" key="4">
    <source>
        <dbReference type="ARBA" id="ARBA00022723"/>
    </source>
</evidence>
<dbReference type="Proteomes" id="UP000308730">
    <property type="component" value="Unassembled WGS sequence"/>
</dbReference>
<evidence type="ECO:0000256" key="3">
    <source>
        <dbReference type="ARBA" id="ARBA00022617"/>
    </source>
</evidence>
<evidence type="ECO:0000256" key="8">
    <source>
        <dbReference type="SAM" id="Phobius"/>
    </source>
</evidence>
<keyword evidence="11" id="KW-1185">Reference proteome</keyword>
<dbReference type="OrthoDB" id="407298at2759"/>
<evidence type="ECO:0000256" key="1">
    <source>
        <dbReference type="ARBA" id="ARBA00001970"/>
    </source>
</evidence>
<dbReference type="EC" id="1.11.2.1" evidence="10"/>
<dbReference type="InterPro" id="IPR000028">
    <property type="entry name" value="Chloroperoxidase"/>
</dbReference>
<evidence type="ECO:0000256" key="7">
    <source>
        <dbReference type="ARBA" id="ARBA00025795"/>
    </source>
</evidence>
<evidence type="ECO:0000313" key="11">
    <source>
        <dbReference type="Proteomes" id="UP000308730"/>
    </source>
</evidence>
<keyword evidence="8" id="KW-0812">Transmembrane</keyword>
<comment type="cofactor">
    <cofactor evidence="1">
        <name>heme b</name>
        <dbReference type="ChEBI" id="CHEBI:60344"/>
    </cofactor>
</comment>
<comment type="similarity">
    <text evidence="7">Belongs to the chloroperoxidase family.</text>
</comment>
<keyword evidence="4" id="KW-0479">Metal-binding</keyword>
<keyword evidence="5 10" id="KW-0560">Oxidoreductase</keyword>
<keyword evidence="8" id="KW-0472">Membrane</keyword>
<name>A0A4S4MQ74_9APHY</name>
<feature type="transmembrane region" description="Helical" evidence="8">
    <location>
        <begin position="20"/>
        <end position="42"/>
    </location>
</feature>
<evidence type="ECO:0000313" key="10">
    <source>
        <dbReference type="EMBL" id="THH27221.1"/>
    </source>
</evidence>
<evidence type="ECO:0000256" key="6">
    <source>
        <dbReference type="ARBA" id="ARBA00023004"/>
    </source>
</evidence>
<dbReference type="InterPro" id="IPR036851">
    <property type="entry name" value="Chloroperoxidase-like_sf"/>
</dbReference>
<dbReference type="GO" id="GO:0004601">
    <property type="term" value="F:peroxidase activity"/>
    <property type="evidence" value="ECO:0007669"/>
    <property type="project" value="UniProtKB-KW"/>
</dbReference>